<proteinExistence type="predicted"/>
<organism evidence="1 2">
    <name type="scientific">Geomesophilobacter sediminis</name>
    <dbReference type="NCBI Taxonomy" id="2798584"/>
    <lineage>
        <taxon>Bacteria</taxon>
        <taxon>Pseudomonadati</taxon>
        <taxon>Thermodesulfobacteriota</taxon>
        <taxon>Desulfuromonadia</taxon>
        <taxon>Geobacterales</taxon>
        <taxon>Geobacteraceae</taxon>
        <taxon>Geomesophilobacter</taxon>
    </lineage>
</organism>
<dbReference type="SUPFAM" id="SSF56112">
    <property type="entry name" value="Protein kinase-like (PK-like)"/>
    <property type="match status" value="1"/>
</dbReference>
<name>A0A8J7M2E8_9BACT</name>
<protein>
    <submittedName>
        <fullName evidence="1">AAA family ATPase</fullName>
    </submittedName>
</protein>
<gene>
    <name evidence="1" type="ORF">JFN93_22450</name>
</gene>
<dbReference type="EMBL" id="JAEMHM010000024">
    <property type="protein sequence ID" value="MBJ6727485.1"/>
    <property type="molecule type" value="Genomic_DNA"/>
</dbReference>
<dbReference type="SUPFAM" id="SSF52540">
    <property type="entry name" value="P-loop containing nucleoside triphosphate hydrolases"/>
    <property type="match status" value="1"/>
</dbReference>
<dbReference type="AlphaFoldDB" id="A0A8J7M2E8"/>
<reference evidence="1" key="1">
    <citation type="submission" date="2020-12" db="EMBL/GenBank/DDBJ databases">
        <title>Geomonas sp. Red875, isolated from river sediment.</title>
        <authorList>
            <person name="Xu Z."/>
            <person name="Zhang Z."/>
            <person name="Masuda Y."/>
            <person name="Itoh H."/>
            <person name="Senoo K."/>
        </authorList>
    </citation>
    <scope>NUCLEOTIDE SEQUENCE</scope>
    <source>
        <strain evidence="1">Red875</strain>
    </source>
</reference>
<dbReference type="InterPro" id="IPR027417">
    <property type="entry name" value="P-loop_NTPase"/>
</dbReference>
<sequence>MTPELIKALLKPAAYLESTGSVVLRQTHVSYLFLTDSFVYKVKKPVNFGFLNFSTVDRRRFYCEEEVRLNSRLSPELYLGVVELRQAPEGGAFHGSGAVIDYAVKMKRLPEERMLARLLEEGAVGAADLEAIARTLGAFHLEARRGPEIDACGTVAAVTRNWEENFREAAPFVGTTLPQGDLAVVRGYVDRFLHESGALIQDRLQKGFVRECDGDVHSANICLAERVYIFDCIEFNERFRYSDTAADTAFLLMDLEFSGRAELGAPFLATYRTVTGDDVPPRLLDFYRAYRAFVRGKVESLEAGDPQVPQAQREEARSRAERYFRLCRGYALRSALSPTLVLTCGLMGSGKSTFAAELAFELGCALYRGDVVRKELFTPRRAPEAYDGGIYTPECNRATYRELLSRAEQALAQGRSVVVDSTFRRKSDRHTFAELAKRHGARCVVVELTCDTETVRQRLLAREGNPDEVSDGRWELFAAQQAEYEAPETGEAIAVDGALPVRQVVDAALRKMGLLP</sequence>
<dbReference type="PANTHER" id="PTHR43883">
    <property type="entry name" value="SLR0207 PROTEIN"/>
    <property type="match status" value="1"/>
</dbReference>
<dbReference type="RefSeq" id="WP_199386626.1">
    <property type="nucleotide sequence ID" value="NZ_JAEMHM010000024.1"/>
</dbReference>
<accession>A0A8J7M2E8</accession>
<comment type="caution">
    <text evidence="1">The sequence shown here is derived from an EMBL/GenBank/DDBJ whole genome shotgun (WGS) entry which is preliminary data.</text>
</comment>
<dbReference type="InterPro" id="IPR011009">
    <property type="entry name" value="Kinase-like_dom_sf"/>
</dbReference>
<dbReference type="Gene3D" id="3.40.50.300">
    <property type="entry name" value="P-loop containing nucleotide triphosphate hydrolases"/>
    <property type="match status" value="1"/>
</dbReference>
<dbReference type="Pfam" id="PF13671">
    <property type="entry name" value="AAA_33"/>
    <property type="match status" value="1"/>
</dbReference>
<dbReference type="PANTHER" id="PTHR43883:SF1">
    <property type="entry name" value="GLUCONOKINASE"/>
    <property type="match status" value="1"/>
</dbReference>
<keyword evidence="2" id="KW-1185">Reference proteome</keyword>
<evidence type="ECO:0000313" key="1">
    <source>
        <dbReference type="EMBL" id="MBJ6727485.1"/>
    </source>
</evidence>
<dbReference type="InterPro" id="IPR052732">
    <property type="entry name" value="Cell-binding_unc_protein"/>
</dbReference>
<evidence type="ECO:0000313" key="2">
    <source>
        <dbReference type="Proteomes" id="UP000636888"/>
    </source>
</evidence>
<dbReference type="Proteomes" id="UP000636888">
    <property type="component" value="Unassembled WGS sequence"/>
</dbReference>